<reference evidence="1 2" key="1">
    <citation type="journal article" date="2021" name="Elife">
        <title>Chloroplast acquisition without the gene transfer in kleptoplastic sea slugs, Plakobranchus ocellatus.</title>
        <authorList>
            <person name="Maeda T."/>
            <person name="Takahashi S."/>
            <person name="Yoshida T."/>
            <person name="Shimamura S."/>
            <person name="Takaki Y."/>
            <person name="Nagai Y."/>
            <person name="Toyoda A."/>
            <person name="Suzuki Y."/>
            <person name="Arimoto A."/>
            <person name="Ishii H."/>
            <person name="Satoh N."/>
            <person name="Nishiyama T."/>
            <person name="Hasebe M."/>
            <person name="Maruyama T."/>
            <person name="Minagawa J."/>
            <person name="Obokata J."/>
            <person name="Shigenobu S."/>
        </authorList>
    </citation>
    <scope>NUCLEOTIDE SEQUENCE [LARGE SCALE GENOMIC DNA]</scope>
</reference>
<proteinExistence type="predicted"/>
<protein>
    <submittedName>
        <fullName evidence="1">Uncharacterized protein</fullName>
    </submittedName>
</protein>
<gene>
    <name evidence="1" type="ORF">ElyMa_005436600</name>
</gene>
<dbReference type="Proteomes" id="UP000762676">
    <property type="component" value="Unassembled WGS sequence"/>
</dbReference>
<evidence type="ECO:0000313" key="1">
    <source>
        <dbReference type="EMBL" id="GFR61608.1"/>
    </source>
</evidence>
<accession>A0AAV4EMD4</accession>
<name>A0AAV4EMD4_9GAST</name>
<evidence type="ECO:0000313" key="2">
    <source>
        <dbReference type="Proteomes" id="UP000762676"/>
    </source>
</evidence>
<organism evidence="1 2">
    <name type="scientific">Elysia marginata</name>
    <dbReference type="NCBI Taxonomy" id="1093978"/>
    <lineage>
        <taxon>Eukaryota</taxon>
        <taxon>Metazoa</taxon>
        <taxon>Spiralia</taxon>
        <taxon>Lophotrochozoa</taxon>
        <taxon>Mollusca</taxon>
        <taxon>Gastropoda</taxon>
        <taxon>Heterobranchia</taxon>
        <taxon>Euthyneura</taxon>
        <taxon>Panpulmonata</taxon>
        <taxon>Sacoglossa</taxon>
        <taxon>Placobranchoidea</taxon>
        <taxon>Plakobranchidae</taxon>
        <taxon>Elysia</taxon>
    </lineage>
</organism>
<dbReference type="EMBL" id="BMAT01010843">
    <property type="protein sequence ID" value="GFR61608.1"/>
    <property type="molecule type" value="Genomic_DNA"/>
</dbReference>
<dbReference type="AlphaFoldDB" id="A0AAV4EMD4"/>
<keyword evidence="2" id="KW-1185">Reference proteome</keyword>
<comment type="caution">
    <text evidence="1">The sequence shown here is derived from an EMBL/GenBank/DDBJ whole genome shotgun (WGS) entry which is preliminary data.</text>
</comment>
<sequence>MGSTILTEHHKLQKIAISHCVQQCLQDLGAEDETLIGVKTCGDFQASNLLETMITDVTWVHLNTPGTEYISIISHHLNVKCRGPQAKG</sequence>